<evidence type="ECO:0000313" key="5">
    <source>
        <dbReference type="Proteomes" id="UP001175000"/>
    </source>
</evidence>
<dbReference type="AlphaFoldDB" id="A0AA39WYM0"/>
<keyword evidence="2" id="KW-0812">Transmembrane</keyword>
<evidence type="ECO:0000256" key="3">
    <source>
        <dbReference type="SAM" id="SignalP"/>
    </source>
</evidence>
<organism evidence="4 5">
    <name type="scientific">Immersiella caudata</name>
    <dbReference type="NCBI Taxonomy" id="314043"/>
    <lineage>
        <taxon>Eukaryota</taxon>
        <taxon>Fungi</taxon>
        <taxon>Dikarya</taxon>
        <taxon>Ascomycota</taxon>
        <taxon>Pezizomycotina</taxon>
        <taxon>Sordariomycetes</taxon>
        <taxon>Sordariomycetidae</taxon>
        <taxon>Sordariales</taxon>
        <taxon>Lasiosphaeriaceae</taxon>
        <taxon>Immersiella</taxon>
    </lineage>
</organism>
<feature type="chain" id="PRO_5041336821" evidence="3">
    <location>
        <begin position="27"/>
        <end position="360"/>
    </location>
</feature>
<feature type="compositionally biased region" description="Low complexity" evidence="1">
    <location>
        <begin position="145"/>
        <end position="166"/>
    </location>
</feature>
<comment type="caution">
    <text evidence="4">The sequence shown here is derived from an EMBL/GenBank/DDBJ whole genome shotgun (WGS) entry which is preliminary data.</text>
</comment>
<feature type="signal peptide" evidence="3">
    <location>
        <begin position="1"/>
        <end position="26"/>
    </location>
</feature>
<dbReference type="Proteomes" id="UP001175000">
    <property type="component" value="Unassembled WGS sequence"/>
</dbReference>
<reference evidence="4" key="1">
    <citation type="submission" date="2023-06" db="EMBL/GenBank/DDBJ databases">
        <title>Genome-scale phylogeny and comparative genomics of the fungal order Sordariales.</title>
        <authorList>
            <consortium name="Lawrence Berkeley National Laboratory"/>
            <person name="Hensen N."/>
            <person name="Bonometti L."/>
            <person name="Westerberg I."/>
            <person name="Brannstrom I.O."/>
            <person name="Guillou S."/>
            <person name="Cros-Aarteil S."/>
            <person name="Calhoun S."/>
            <person name="Haridas S."/>
            <person name="Kuo A."/>
            <person name="Mondo S."/>
            <person name="Pangilinan J."/>
            <person name="Riley R."/>
            <person name="Labutti K."/>
            <person name="Andreopoulos B."/>
            <person name="Lipzen A."/>
            <person name="Chen C."/>
            <person name="Yanf M."/>
            <person name="Daum C."/>
            <person name="Ng V."/>
            <person name="Clum A."/>
            <person name="Steindorff A."/>
            <person name="Ohm R."/>
            <person name="Martin F."/>
            <person name="Silar P."/>
            <person name="Natvig D."/>
            <person name="Lalanne C."/>
            <person name="Gautier V."/>
            <person name="Ament-Velasquez S.L."/>
            <person name="Kruys A."/>
            <person name="Hutchinson M.I."/>
            <person name="Powell A.J."/>
            <person name="Barry K."/>
            <person name="Miller A.N."/>
            <person name="Grigoriev I.V."/>
            <person name="Debuchy R."/>
            <person name="Gladieux P."/>
            <person name="Thoren M.H."/>
            <person name="Johannesson H."/>
        </authorList>
    </citation>
    <scope>NUCLEOTIDE SEQUENCE</scope>
    <source>
        <strain evidence="4">CBS 606.72</strain>
    </source>
</reference>
<keyword evidence="2" id="KW-1133">Transmembrane helix</keyword>
<evidence type="ECO:0000256" key="1">
    <source>
        <dbReference type="SAM" id="MobiDB-lite"/>
    </source>
</evidence>
<feature type="transmembrane region" description="Helical" evidence="2">
    <location>
        <begin position="186"/>
        <end position="209"/>
    </location>
</feature>
<evidence type="ECO:0000256" key="2">
    <source>
        <dbReference type="SAM" id="Phobius"/>
    </source>
</evidence>
<dbReference type="CDD" id="cd12087">
    <property type="entry name" value="TM_EGFR-like"/>
    <property type="match status" value="1"/>
</dbReference>
<keyword evidence="2" id="KW-0472">Membrane</keyword>
<accession>A0AA39WYM0</accession>
<gene>
    <name evidence="4" type="ORF">B0T14DRAFT_565067</name>
</gene>
<feature type="region of interest" description="Disordered" evidence="1">
    <location>
        <begin position="262"/>
        <end position="360"/>
    </location>
</feature>
<keyword evidence="3" id="KW-0732">Signal</keyword>
<name>A0AA39WYM0_9PEZI</name>
<evidence type="ECO:0000313" key="4">
    <source>
        <dbReference type="EMBL" id="KAK0623742.1"/>
    </source>
</evidence>
<feature type="compositionally biased region" description="Pro residues" evidence="1">
    <location>
        <begin position="315"/>
        <end position="333"/>
    </location>
</feature>
<sequence length="360" mass="37481">MKTRSAPARCGLRLLALSWLASAVSANNKLTSTPANFRGFRLHTNGAVETITCSDSATFFTSSTYAACCYPGERCNFATACESGTASRIFSGTYTCDPEFPDCYTMTVYASYPSADESWLMRGCATNWRASTIYREIVTSTSTSTTTSATAGASVPTTTPTATGTAAGAGGEPTGEPVASSSPSQAWIAGAVIGPLVALAILGAVAFWLGKRKGKKSAVQPMQSAQPPNGAAASMADRTSYYPVPGGPNGAAASYYHNGVPEGKPGFTHHDSPSSLSGTPSPAPTYGYPQPAQGPYSPPVQYPAQFAGPQLGKPEYPPQFQQPPQYPVQPPAQLPAQLQGSEVFPNPAHAAELPHDPSHR</sequence>
<keyword evidence="5" id="KW-1185">Reference proteome</keyword>
<protein>
    <submittedName>
        <fullName evidence="4">Uncharacterized protein</fullName>
    </submittedName>
</protein>
<dbReference type="EMBL" id="JAULSU010000003">
    <property type="protein sequence ID" value="KAK0623742.1"/>
    <property type="molecule type" value="Genomic_DNA"/>
</dbReference>
<feature type="region of interest" description="Disordered" evidence="1">
    <location>
        <begin position="145"/>
        <end position="181"/>
    </location>
</feature>
<proteinExistence type="predicted"/>